<evidence type="ECO:0000256" key="1">
    <source>
        <dbReference type="ARBA" id="ARBA00001974"/>
    </source>
</evidence>
<dbReference type="InterPro" id="IPR012675">
    <property type="entry name" value="Beta-grasp_dom_sf"/>
</dbReference>
<keyword evidence="6" id="KW-0560">Oxidoreductase</keyword>
<dbReference type="InterPro" id="IPR036010">
    <property type="entry name" value="2Fe-2S_ferredoxin-like_sf"/>
</dbReference>
<comment type="caution">
    <text evidence="11">The sequence shown here is derived from an EMBL/GenBank/DDBJ whole genome shotgun (WGS) entry which is preliminary data.</text>
</comment>
<evidence type="ECO:0000259" key="10">
    <source>
        <dbReference type="PROSITE" id="PS51384"/>
    </source>
</evidence>
<dbReference type="PANTHER" id="PTHR47354">
    <property type="entry name" value="NADH OXIDOREDUCTASE HCR"/>
    <property type="match status" value="1"/>
</dbReference>
<name>A0ABQ5QY80_9ACTN</name>
<dbReference type="Proteomes" id="UP001144280">
    <property type="component" value="Unassembled WGS sequence"/>
</dbReference>
<organism evidence="11 12">
    <name type="scientific">Phytohabitans aurantiacus</name>
    <dbReference type="NCBI Taxonomy" id="3016789"/>
    <lineage>
        <taxon>Bacteria</taxon>
        <taxon>Bacillati</taxon>
        <taxon>Actinomycetota</taxon>
        <taxon>Actinomycetes</taxon>
        <taxon>Micromonosporales</taxon>
        <taxon>Micromonosporaceae</taxon>
    </lineage>
</organism>
<dbReference type="InterPro" id="IPR001709">
    <property type="entry name" value="Flavoprot_Pyr_Nucl_cyt_Rdtase"/>
</dbReference>
<dbReference type="EMBL" id="BSDI01000024">
    <property type="protein sequence ID" value="GLH99506.1"/>
    <property type="molecule type" value="Genomic_DNA"/>
</dbReference>
<dbReference type="Pfam" id="PF00970">
    <property type="entry name" value="FAD_binding_6"/>
    <property type="match status" value="1"/>
</dbReference>
<protein>
    <submittedName>
        <fullName evidence="11">3-ketosteroid-9-alpha-hydroxylase reductase subunit</fullName>
    </submittedName>
</protein>
<dbReference type="InterPro" id="IPR006058">
    <property type="entry name" value="2Fe2S_fd_BS"/>
</dbReference>
<dbReference type="PRINTS" id="PR00371">
    <property type="entry name" value="FPNCR"/>
</dbReference>
<dbReference type="Gene3D" id="3.40.50.80">
    <property type="entry name" value="Nucleotide-binding domain of ferredoxin-NADP reductase (FNR) module"/>
    <property type="match status" value="1"/>
</dbReference>
<keyword evidence="8" id="KW-0411">Iron-sulfur</keyword>
<dbReference type="InterPro" id="IPR001041">
    <property type="entry name" value="2Fe-2S_ferredoxin-type"/>
</dbReference>
<dbReference type="InterPro" id="IPR017938">
    <property type="entry name" value="Riboflavin_synthase-like_b-brl"/>
</dbReference>
<feature type="domain" description="2Fe-2S ferredoxin-type" evidence="9">
    <location>
        <begin position="264"/>
        <end position="352"/>
    </location>
</feature>
<gene>
    <name evidence="11" type="ORF">Pa4123_47820</name>
</gene>
<dbReference type="PROSITE" id="PS51384">
    <property type="entry name" value="FAD_FR"/>
    <property type="match status" value="1"/>
</dbReference>
<dbReference type="CDD" id="cd06214">
    <property type="entry name" value="PA_degradation_oxidoreductase_like"/>
    <property type="match status" value="1"/>
</dbReference>
<evidence type="ECO:0000313" key="12">
    <source>
        <dbReference type="Proteomes" id="UP001144280"/>
    </source>
</evidence>
<dbReference type="InterPro" id="IPR017927">
    <property type="entry name" value="FAD-bd_FR_type"/>
</dbReference>
<evidence type="ECO:0000256" key="6">
    <source>
        <dbReference type="ARBA" id="ARBA00023002"/>
    </source>
</evidence>
<evidence type="ECO:0000256" key="7">
    <source>
        <dbReference type="ARBA" id="ARBA00023004"/>
    </source>
</evidence>
<reference evidence="11" key="1">
    <citation type="submission" date="2022-12" db="EMBL/GenBank/DDBJ databases">
        <title>New Phytohabitans aurantiacus sp. RD004123 nov., an actinomycete isolated from soil.</title>
        <authorList>
            <person name="Triningsih D.W."/>
            <person name="Harunari E."/>
            <person name="Igarashi Y."/>
        </authorList>
    </citation>
    <scope>NUCLEOTIDE SEQUENCE</scope>
    <source>
        <strain evidence="11">RD004123</strain>
    </source>
</reference>
<dbReference type="SUPFAM" id="SSF52343">
    <property type="entry name" value="Ferredoxin reductase-like, C-terminal NADP-linked domain"/>
    <property type="match status" value="1"/>
</dbReference>
<dbReference type="InterPro" id="IPR001433">
    <property type="entry name" value="OxRdtase_FAD/NAD-bd"/>
</dbReference>
<evidence type="ECO:0000256" key="5">
    <source>
        <dbReference type="ARBA" id="ARBA00022827"/>
    </source>
</evidence>
<keyword evidence="5" id="KW-0274">FAD</keyword>
<dbReference type="PROSITE" id="PS00197">
    <property type="entry name" value="2FE2S_FER_1"/>
    <property type="match status" value="1"/>
</dbReference>
<dbReference type="CDD" id="cd00207">
    <property type="entry name" value="fer2"/>
    <property type="match status" value="1"/>
</dbReference>
<evidence type="ECO:0000256" key="4">
    <source>
        <dbReference type="ARBA" id="ARBA00022723"/>
    </source>
</evidence>
<dbReference type="SUPFAM" id="SSF54292">
    <property type="entry name" value="2Fe-2S ferredoxin-like"/>
    <property type="match status" value="1"/>
</dbReference>
<dbReference type="SUPFAM" id="SSF63380">
    <property type="entry name" value="Riboflavin synthase domain-like"/>
    <property type="match status" value="1"/>
</dbReference>
<dbReference type="InterPro" id="IPR008333">
    <property type="entry name" value="Cbr1-like_FAD-bd_dom"/>
</dbReference>
<dbReference type="InterPro" id="IPR050415">
    <property type="entry name" value="MRET"/>
</dbReference>
<keyword evidence="4" id="KW-0479">Metal-binding</keyword>
<keyword evidence="2" id="KW-0285">Flavoprotein</keyword>
<keyword evidence="3" id="KW-0001">2Fe-2S</keyword>
<dbReference type="RefSeq" id="WP_281899205.1">
    <property type="nucleotide sequence ID" value="NZ_BSDI01000024.1"/>
</dbReference>
<dbReference type="PRINTS" id="PR00410">
    <property type="entry name" value="PHEHYDRXLASE"/>
</dbReference>
<comment type="cofactor">
    <cofactor evidence="1">
        <name>FAD</name>
        <dbReference type="ChEBI" id="CHEBI:57692"/>
    </cofactor>
</comment>
<dbReference type="Pfam" id="PF00175">
    <property type="entry name" value="NAD_binding_1"/>
    <property type="match status" value="1"/>
</dbReference>
<evidence type="ECO:0000256" key="3">
    <source>
        <dbReference type="ARBA" id="ARBA00022714"/>
    </source>
</evidence>
<dbReference type="PANTHER" id="PTHR47354:SF8">
    <property type="entry name" value="1,2-PHENYLACETYL-COA EPOXIDASE, SUBUNIT E"/>
    <property type="match status" value="1"/>
</dbReference>
<sequence length="352" mass="37369">MIRYRRLRVADLIEETPDAYSLVLAVPPELAAEFAYRPGQYLTIRVPGAAGGAVARCYSLSSSPHTDDHLKITVKRVPDGRASNWICDHVKVGAVLELLPPSGAFTPGSLDRDLLLLAGGSGITPVMSIIKSALARGSGHLSLLYANRDTASVIFAAELRTLSERHPSRLRVAHWLDSAQGPPDPASLAPLLAPYADRDAYVCGPEPFVAVACKALGQLGVPEQRVHIERFHSALAPAAIDDASPPPAVDPGLGVPALNGATAATAEVHLDGQVHHLPWPAGTRLLDLLISAGLNPPYSCRQGTCGACACRLLEGEVELVHNEILEDEDFAEGYTLACQAIPRTATVRVTYS</sequence>
<dbReference type="Gene3D" id="3.10.20.30">
    <property type="match status" value="1"/>
</dbReference>
<proteinExistence type="predicted"/>
<evidence type="ECO:0000256" key="8">
    <source>
        <dbReference type="ARBA" id="ARBA00023014"/>
    </source>
</evidence>
<feature type="domain" description="FAD-binding FR-type" evidence="10">
    <location>
        <begin position="2"/>
        <end position="108"/>
    </location>
</feature>
<dbReference type="InterPro" id="IPR039261">
    <property type="entry name" value="FNR_nucleotide-bd"/>
</dbReference>
<dbReference type="Gene3D" id="2.40.30.10">
    <property type="entry name" value="Translation factors"/>
    <property type="match status" value="1"/>
</dbReference>
<evidence type="ECO:0000256" key="2">
    <source>
        <dbReference type="ARBA" id="ARBA00022630"/>
    </source>
</evidence>
<evidence type="ECO:0000313" key="11">
    <source>
        <dbReference type="EMBL" id="GLH99506.1"/>
    </source>
</evidence>
<keyword evidence="7" id="KW-0408">Iron</keyword>
<dbReference type="PROSITE" id="PS51085">
    <property type="entry name" value="2FE2S_FER_2"/>
    <property type="match status" value="1"/>
</dbReference>
<dbReference type="Pfam" id="PF00111">
    <property type="entry name" value="Fer2"/>
    <property type="match status" value="1"/>
</dbReference>
<keyword evidence="12" id="KW-1185">Reference proteome</keyword>
<accession>A0ABQ5QY80</accession>
<evidence type="ECO:0000259" key="9">
    <source>
        <dbReference type="PROSITE" id="PS51085"/>
    </source>
</evidence>